<dbReference type="AlphaFoldDB" id="A0A8S9Z7P3"/>
<dbReference type="EMBL" id="JTDE01000335">
    <property type="protein sequence ID" value="KAF7261546.1"/>
    <property type="molecule type" value="Genomic_DNA"/>
</dbReference>
<comment type="caution">
    <text evidence="1">The sequence shown here is derived from an EMBL/GenBank/DDBJ whole genome shotgun (WGS) entry which is preliminary data.</text>
</comment>
<evidence type="ECO:0000313" key="1">
    <source>
        <dbReference type="EMBL" id="KAF7261546.1"/>
    </source>
</evidence>
<dbReference type="Proteomes" id="UP000822476">
    <property type="component" value="Unassembled WGS sequence"/>
</dbReference>
<accession>A0A8S9Z7P3</accession>
<sequence length="73" mass="7847">MSIIDNTTLYKTRLTKLHGYIYIEREVHHLYSSNALSSQIFLLGLSLSSGILSDNPLGSGPRTGGLAASMHGA</sequence>
<evidence type="ECO:0000313" key="2">
    <source>
        <dbReference type="Proteomes" id="UP000822476"/>
    </source>
</evidence>
<name>A0A8S9Z7P3_9TREM</name>
<gene>
    <name evidence="1" type="ORF">EG68_01143</name>
</gene>
<reference evidence="1" key="1">
    <citation type="submission" date="2019-07" db="EMBL/GenBank/DDBJ databases">
        <title>Annotation for the trematode Paragonimus miyazaki's.</title>
        <authorList>
            <person name="Choi Y.-J."/>
        </authorList>
    </citation>
    <scope>NUCLEOTIDE SEQUENCE</scope>
    <source>
        <strain evidence="1">Japan</strain>
    </source>
</reference>
<keyword evidence="2" id="KW-1185">Reference proteome</keyword>
<protein>
    <submittedName>
        <fullName evidence="1">Uncharacterized protein</fullName>
    </submittedName>
</protein>
<proteinExistence type="predicted"/>
<organism evidence="1 2">
    <name type="scientific">Paragonimus skrjabini miyazakii</name>
    <dbReference type="NCBI Taxonomy" id="59628"/>
    <lineage>
        <taxon>Eukaryota</taxon>
        <taxon>Metazoa</taxon>
        <taxon>Spiralia</taxon>
        <taxon>Lophotrochozoa</taxon>
        <taxon>Platyhelminthes</taxon>
        <taxon>Trematoda</taxon>
        <taxon>Digenea</taxon>
        <taxon>Plagiorchiida</taxon>
        <taxon>Troglotremata</taxon>
        <taxon>Troglotrematidae</taxon>
        <taxon>Paragonimus</taxon>
    </lineage>
</organism>